<evidence type="ECO:0000256" key="3">
    <source>
        <dbReference type="ARBA" id="ARBA00022692"/>
    </source>
</evidence>
<dbReference type="GeneID" id="115752653"/>
<dbReference type="PANTHER" id="PTHR11654">
    <property type="entry name" value="OLIGOPEPTIDE TRANSPORTER-RELATED"/>
    <property type="match status" value="1"/>
</dbReference>
<accession>A0ABM3HUF0</accession>
<dbReference type="Gene3D" id="1.20.1250.20">
    <property type="entry name" value="MFS general substrate transporter like domains"/>
    <property type="match status" value="1"/>
</dbReference>
<gene>
    <name evidence="8" type="primary">LOC115752653</name>
</gene>
<comment type="subcellular location">
    <subcellularLocation>
        <location evidence="1">Membrane</location>
        <topology evidence="1">Multi-pass membrane protein</topology>
    </subcellularLocation>
</comment>
<keyword evidence="3 6" id="KW-0812">Transmembrane</keyword>
<feature type="transmembrane region" description="Helical" evidence="6">
    <location>
        <begin position="157"/>
        <end position="177"/>
    </location>
</feature>
<evidence type="ECO:0000256" key="6">
    <source>
        <dbReference type="SAM" id="Phobius"/>
    </source>
</evidence>
<evidence type="ECO:0000256" key="4">
    <source>
        <dbReference type="ARBA" id="ARBA00022989"/>
    </source>
</evidence>
<evidence type="ECO:0000256" key="1">
    <source>
        <dbReference type="ARBA" id="ARBA00004141"/>
    </source>
</evidence>
<organism evidence="7 8">
    <name type="scientific">Rhodamnia argentea</name>
    <dbReference type="NCBI Taxonomy" id="178133"/>
    <lineage>
        <taxon>Eukaryota</taxon>
        <taxon>Viridiplantae</taxon>
        <taxon>Streptophyta</taxon>
        <taxon>Embryophyta</taxon>
        <taxon>Tracheophyta</taxon>
        <taxon>Spermatophyta</taxon>
        <taxon>Magnoliopsida</taxon>
        <taxon>eudicotyledons</taxon>
        <taxon>Gunneridae</taxon>
        <taxon>Pentapetalae</taxon>
        <taxon>rosids</taxon>
        <taxon>malvids</taxon>
        <taxon>Myrtales</taxon>
        <taxon>Myrtaceae</taxon>
        <taxon>Myrtoideae</taxon>
        <taxon>Myrteae</taxon>
        <taxon>Australasian group</taxon>
        <taxon>Rhodamnia</taxon>
    </lineage>
</organism>
<evidence type="ECO:0000313" key="8">
    <source>
        <dbReference type="RefSeq" id="XP_048140227.1"/>
    </source>
</evidence>
<comment type="similarity">
    <text evidence="2">Belongs to the major facilitator superfamily. Proton-dependent oligopeptide transporter (POT/PTR) (TC 2.A.17) family.</text>
</comment>
<dbReference type="InterPro" id="IPR000109">
    <property type="entry name" value="POT_fam"/>
</dbReference>
<evidence type="ECO:0000256" key="2">
    <source>
        <dbReference type="ARBA" id="ARBA00005982"/>
    </source>
</evidence>
<keyword evidence="5 6" id="KW-0472">Membrane</keyword>
<dbReference type="RefSeq" id="XP_048140227.1">
    <property type="nucleotide sequence ID" value="XM_048284270.1"/>
</dbReference>
<feature type="transmembrane region" description="Helical" evidence="6">
    <location>
        <begin position="205"/>
        <end position="224"/>
    </location>
</feature>
<feature type="transmembrane region" description="Helical" evidence="6">
    <location>
        <begin position="72"/>
        <end position="93"/>
    </location>
</feature>
<evidence type="ECO:0000256" key="5">
    <source>
        <dbReference type="ARBA" id="ARBA00023136"/>
    </source>
</evidence>
<protein>
    <submittedName>
        <fullName evidence="8">Protein NRT1/ PTR FAMILY 5.7-like</fullName>
    </submittedName>
</protein>
<sequence length="255" mass="28528">MISCAREADETTSSLSPSLSYNTTRLSGSHPNLHFLVLTLGAVGMIISLTMYEKLLVPIPRKSTSNERGINILQRIGFGMIFSVVAMLLAALVEAKRLRMWKHDILMQGREMTKPSMCVFWLALQFLFLRLEDGFTLVGQQEYFCDQVPNSMRSLGIAIYLSMIGAGSFLSSFLITINDHITRGASGGSEGWVEKDLNSSHLDQFYWLLASINLANLCVYVGIVRRYTYKNVQRREVAANGCRANGEEDHEARAC</sequence>
<proteinExistence type="inferred from homology"/>
<dbReference type="SUPFAM" id="SSF103473">
    <property type="entry name" value="MFS general substrate transporter"/>
    <property type="match status" value="1"/>
</dbReference>
<evidence type="ECO:0000313" key="7">
    <source>
        <dbReference type="Proteomes" id="UP000827889"/>
    </source>
</evidence>
<keyword evidence="4 6" id="KW-1133">Transmembrane helix</keyword>
<feature type="transmembrane region" description="Helical" evidence="6">
    <location>
        <begin position="33"/>
        <end position="52"/>
    </location>
</feature>
<name>A0ABM3HUF0_9MYRT</name>
<dbReference type="Pfam" id="PF00854">
    <property type="entry name" value="PTR2"/>
    <property type="match status" value="1"/>
</dbReference>
<keyword evidence="7" id="KW-1185">Reference proteome</keyword>
<dbReference type="Proteomes" id="UP000827889">
    <property type="component" value="Chromosome 8"/>
</dbReference>
<reference evidence="8" key="1">
    <citation type="submission" date="2025-08" db="UniProtKB">
        <authorList>
            <consortium name="RefSeq"/>
        </authorList>
    </citation>
    <scope>IDENTIFICATION</scope>
    <source>
        <tissue evidence="8">Leaf</tissue>
    </source>
</reference>
<dbReference type="InterPro" id="IPR036259">
    <property type="entry name" value="MFS_trans_sf"/>
</dbReference>